<evidence type="ECO:0000256" key="1">
    <source>
        <dbReference type="SAM" id="MobiDB-lite"/>
    </source>
</evidence>
<protein>
    <recommendedName>
        <fullName evidence="3">Microtubule-associated protein</fullName>
    </recommendedName>
</protein>
<name>A0AAW2PDA0_9LAMI</name>
<reference evidence="2" key="1">
    <citation type="submission" date="2020-06" db="EMBL/GenBank/DDBJ databases">
        <authorList>
            <person name="Li T."/>
            <person name="Hu X."/>
            <person name="Zhang T."/>
            <person name="Song X."/>
            <person name="Zhang H."/>
            <person name="Dai N."/>
            <person name="Sheng W."/>
            <person name="Hou X."/>
            <person name="Wei L."/>
        </authorList>
    </citation>
    <scope>NUCLEOTIDE SEQUENCE</scope>
    <source>
        <strain evidence="2">G01</strain>
        <tissue evidence="2">Leaf</tissue>
    </source>
</reference>
<dbReference type="PANTHER" id="PTHR35103:SF1">
    <property type="entry name" value="OS06G0115700 PROTEIN"/>
    <property type="match status" value="1"/>
</dbReference>
<reference evidence="2" key="2">
    <citation type="journal article" date="2024" name="Plant">
        <title>Genomic evolution and insights into agronomic trait innovations of Sesamum species.</title>
        <authorList>
            <person name="Miao H."/>
            <person name="Wang L."/>
            <person name="Qu L."/>
            <person name="Liu H."/>
            <person name="Sun Y."/>
            <person name="Le M."/>
            <person name="Wang Q."/>
            <person name="Wei S."/>
            <person name="Zheng Y."/>
            <person name="Lin W."/>
            <person name="Duan Y."/>
            <person name="Cao H."/>
            <person name="Xiong S."/>
            <person name="Wang X."/>
            <person name="Wei L."/>
            <person name="Li C."/>
            <person name="Ma Q."/>
            <person name="Ju M."/>
            <person name="Zhao R."/>
            <person name="Li G."/>
            <person name="Mu C."/>
            <person name="Tian Q."/>
            <person name="Mei H."/>
            <person name="Zhang T."/>
            <person name="Gao T."/>
            <person name="Zhang H."/>
        </authorList>
    </citation>
    <scope>NUCLEOTIDE SEQUENCE</scope>
    <source>
        <strain evidence="2">G01</strain>
    </source>
</reference>
<sequence length="279" mass="30576">MCFWVWRQVSRHSPNNPATNICRHLDPSIRTHSARSVITITLINSQSSAAAMVVALGPGKFYGSSLPRPRFYTDVKLNDERVDPPLPIMDPLMAWAQEAHWSMGGLSFKRHRLQGRIEGKVEKLRAQRESVFKKSPKQQKYAKGSIASRPDAEKNGSRISNTPSPPPAPVAIKRRRVVGLVDDLEQEEEEEEPRKRGPVRKLGDDFERVAKESGMKTGGAVAARTRGKKNDGNVGVEEGKVTTGNRKLVKGGKKIGASIVSAAAGIRSSPRLAKRGAST</sequence>
<dbReference type="AlphaFoldDB" id="A0AAW2PDA0"/>
<organism evidence="2">
    <name type="scientific">Sesamum angustifolium</name>
    <dbReference type="NCBI Taxonomy" id="2727405"/>
    <lineage>
        <taxon>Eukaryota</taxon>
        <taxon>Viridiplantae</taxon>
        <taxon>Streptophyta</taxon>
        <taxon>Embryophyta</taxon>
        <taxon>Tracheophyta</taxon>
        <taxon>Spermatophyta</taxon>
        <taxon>Magnoliopsida</taxon>
        <taxon>eudicotyledons</taxon>
        <taxon>Gunneridae</taxon>
        <taxon>Pentapetalae</taxon>
        <taxon>asterids</taxon>
        <taxon>lamiids</taxon>
        <taxon>Lamiales</taxon>
        <taxon>Pedaliaceae</taxon>
        <taxon>Sesamum</taxon>
    </lineage>
</organism>
<evidence type="ECO:0000313" key="2">
    <source>
        <dbReference type="EMBL" id="KAL0354080.1"/>
    </source>
</evidence>
<accession>A0AAW2PDA0</accession>
<dbReference type="EMBL" id="JACGWK010000005">
    <property type="protein sequence ID" value="KAL0354080.1"/>
    <property type="molecule type" value="Genomic_DNA"/>
</dbReference>
<feature type="compositionally biased region" description="Acidic residues" evidence="1">
    <location>
        <begin position="182"/>
        <end position="191"/>
    </location>
</feature>
<evidence type="ECO:0008006" key="3">
    <source>
        <dbReference type="Google" id="ProtNLM"/>
    </source>
</evidence>
<dbReference type="PANTHER" id="PTHR35103">
    <property type="entry name" value="OS06G0115700 PROTEIN"/>
    <property type="match status" value="1"/>
</dbReference>
<comment type="caution">
    <text evidence="2">The sequence shown here is derived from an EMBL/GenBank/DDBJ whole genome shotgun (WGS) entry which is preliminary data.</text>
</comment>
<feature type="compositionally biased region" description="Basic and acidic residues" evidence="1">
    <location>
        <begin position="201"/>
        <end position="214"/>
    </location>
</feature>
<proteinExistence type="predicted"/>
<gene>
    <name evidence="2" type="ORF">Sangu_0989300</name>
</gene>
<feature type="region of interest" description="Disordered" evidence="1">
    <location>
        <begin position="129"/>
        <end position="241"/>
    </location>
</feature>